<feature type="binding site" evidence="10">
    <location>
        <position position="124"/>
    </location>
    <ligand>
        <name>UDP-N-acetyl-alpha-D-glucosamine</name>
        <dbReference type="ChEBI" id="CHEBI:57705"/>
    </ligand>
</feature>
<comment type="subcellular location">
    <subcellularLocation>
        <location evidence="10">Cell membrane</location>
        <topology evidence="10">Peripheral membrane protein</topology>
        <orientation evidence="10">Cytoplasmic side</orientation>
    </subcellularLocation>
</comment>
<sequence>MRIIITGGGTGGHIYPALAFINYLKTVEPDSKILYVGTTRGLENKIVPAAGIDFQTVDVQGFKRSLSLDNFRTIAKFLKSARDAKKLIQEFQPDVVIGTGGYVAGPVLYAAEKLRIPTLIHEQNSIPGITNKFLSKHVTKIAVAFEAAKPFFPAEKTVFTGNPRAQEVADLKHSDVLESEYHLQKGKKTVVIFGGSRGAMTINEAVKQALPQFVEQNYQVIYASGQIYYDEDHECFAPYENSQNIAIRPYISNMLEVLSASDLILCRAGATTIAEITALGLPTIFVPSPNVTADHQTKNAQALVKINAAKMIPDSELTGEVMIEIINEIFKDENNYQQMAENSRKAGVPDASERLYNLVKEIIK</sequence>
<dbReference type="OrthoDB" id="9808936at2"/>
<dbReference type="RefSeq" id="WP_120772035.1">
    <property type="nucleotide sequence ID" value="NZ_CP032627.1"/>
</dbReference>
<feature type="binding site" evidence="10">
    <location>
        <begin position="10"/>
        <end position="12"/>
    </location>
    <ligand>
        <name>UDP-N-acetyl-alpha-D-glucosamine</name>
        <dbReference type="ChEBI" id="CHEBI:57705"/>
    </ligand>
</feature>
<feature type="binding site" evidence="10">
    <location>
        <position position="196"/>
    </location>
    <ligand>
        <name>UDP-N-acetyl-alpha-D-glucosamine</name>
        <dbReference type="ChEBI" id="CHEBI:57705"/>
    </ligand>
</feature>
<comment type="similarity">
    <text evidence="10">Belongs to the glycosyltransferase 28 family. MurG subfamily.</text>
</comment>
<keyword evidence="14" id="KW-1185">Reference proteome</keyword>
<evidence type="ECO:0000256" key="10">
    <source>
        <dbReference type="HAMAP-Rule" id="MF_00033"/>
    </source>
</evidence>
<comment type="caution">
    <text evidence="10">Lacks conserved residue(s) required for the propagation of feature annotation.</text>
</comment>
<organism evidence="13 14">
    <name type="scientific">Lactococcus allomyrinae</name>
    <dbReference type="NCBI Taxonomy" id="2419773"/>
    <lineage>
        <taxon>Bacteria</taxon>
        <taxon>Bacillati</taxon>
        <taxon>Bacillota</taxon>
        <taxon>Bacilli</taxon>
        <taxon>Lactobacillales</taxon>
        <taxon>Streptococcaceae</taxon>
        <taxon>Lactococcus</taxon>
    </lineage>
</organism>
<dbReference type="GO" id="GO:0051301">
    <property type="term" value="P:cell division"/>
    <property type="evidence" value="ECO:0007669"/>
    <property type="project" value="UniProtKB-KW"/>
</dbReference>
<evidence type="ECO:0000256" key="8">
    <source>
        <dbReference type="ARBA" id="ARBA00023306"/>
    </source>
</evidence>
<dbReference type="GO" id="GO:0071555">
    <property type="term" value="P:cell wall organization"/>
    <property type="evidence" value="ECO:0007669"/>
    <property type="project" value="UniProtKB-KW"/>
</dbReference>
<dbReference type="GO" id="GO:0008360">
    <property type="term" value="P:regulation of cell shape"/>
    <property type="evidence" value="ECO:0007669"/>
    <property type="project" value="UniProtKB-KW"/>
</dbReference>
<proteinExistence type="inferred from homology"/>
<keyword evidence="2 10" id="KW-0132">Cell division</keyword>
<dbReference type="GO" id="GO:0005886">
    <property type="term" value="C:plasma membrane"/>
    <property type="evidence" value="ECO:0007669"/>
    <property type="project" value="UniProtKB-SubCell"/>
</dbReference>
<evidence type="ECO:0000256" key="9">
    <source>
        <dbReference type="ARBA" id="ARBA00023316"/>
    </source>
</evidence>
<dbReference type="SUPFAM" id="SSF53756">
    <property type="entry name" value="UDP-Glycosyltransferase/glycogen phosphorylase"/>
    <property type="match status" value="1"/>
</dbReference>
<comment type="pathway">
    <text evidence="10">Cell wall biogenesis; peptidoglycan biosynthesis.</text>
</comment>
<feature type="binding site" evidence="10">
    <location>
        <position position="251"/>
    </location>
    <ligand>
        <name>UDP-N-acetyl-alpha-D-glucosamine</name>
        <dbReference type="ChEBI" id="CHEBI:57705"/>
    </ligand>
</feature>
<comment type="function">
    <text evidence="10">Cell wall formation. Catalyzes the transfer of a GlcNAc subunit on undecaprenyl-pyrophosphoryl-MurNAc-pentapeptide (lipid intermediate I) to form undecaprenyl-pyrophosphoryl-MurNAc-(pentapeptide)GlcNAc (lipid intermediate II).</text>
</comment>
<evidence type="ECO:0000259" key="11">
    <source>
        <dbReference type="Pfam" id="PF03033"/>
    </source>
</evidence>
<keyword evidence="3 10" id="KW-0328">Glycosyltransferase</keyword>
<evidence type="ECO:0000256" key="5">
    <source>
        <dbReference type="ARBA" id="ARBA00022960"/>
    </source>
</evidence>
<name>A0A387BI05_9LACT</name>
<dbReference type="Pfam" id="PF03033">
    <property type="entry name" value="Glyco_transf_28"/>
    <property type="match status" value="1"/>
</dbReference>
<reference evidence="13 14" key="1">
    <citation type="submission" date="2018-09" db="EMBL/GenBank/DDBJ databases">
        <title>Genome sequencing of strain 1JSPR-7.</title>
        <authorList>
            <person name="Heo J."/>
            <person name="Kim S.-J."/>
            <person name="Kwon S.-W."/>
        </authorList>
    </citation>
    <scope>NUCLEOTIDE SEQUENCE [LARGE SCALE GENOMIC DNA]</scope>
    <source>
        <strain evidence="13 14">1JSPR-7</strain>
    </source>
</reference>
<evidence type="ECO:0000256" key="1">
    <source>
        <dbReference type="ARBA" id="ARBA00022475"/>
    </source>
</evidence>
<comment type="catalytic activity">
    <reaction evidence="10">
        <text>Mur2Ac(oyl-L-Ala-gamma-D-Glu-L-Lys-D-Ala-D-Ala)-di-trans,octa-cis-undecaprenyl diphosphate + UDP-N-acetyl-alpha-D-glucosamine = beta-D-GlcNAc-(1-&gt;4)-Mur2Ac(oyl-L-Ala-gamma-D-Glu-L-Lys-D-Ala-D-Ala)-di-trans,octa-cis-undecaprenyl diphosphate + UDP + H(+)</text>
        <dbReference type="Rhea" id="RHEA:23192"/>
        <dbReference type="ChEBI" id="CHEBI:15378"/>
        <dbReference type="ChEBI" id="CHEBI:57705"/>
        <dbReference type="ChEBI" id="CHEBI:58223"/>
        <dbReference type="ChEBI" id="CHEBI:60032"/>
        <dbReference type="ChEBI" id="CHEBI:60033"/>
        <dbReference type="EC" id="2.4.1.227"/>
    </reaction>
</comment>
<keyword evidence="1 10" id="KW-1003">Cell membrane</keyword>
<dbReference type="PANTHER" id="PTHR21015">
    <property type="entry name" value="UDP-N-ACETYLGLUCOSAMINE--N-ACETYLMURAMYL-(PENTAPEPTIDE) PYROPHOSPHORYL-UNDECAPRENOL N-ACETYLGLUCOSAMINE TRANSFERASE 1"/>
    <property type="match status" value="1"/>
</dbReference>
<evidence type="ECO:0000256" key="3">
    <source>
        <dbReference type="ARBA" id="ARBA00022676"/>
    </source>
</evidence>
<dbReference type="Pfam" id="PF04101">
    <property type="entry name" value="Glyco_tran_28_C"/>
    <property type="match status" value="1"/>
</dbReference>
<feature type="binding site" evidence="10">
    <location>
        <position position="296"/>
    </location>
    <ligand>
        <name>UDP-N-acetyl-alpha-D-glucosamine</name>
        <dbReference type="ChEBI" id="CHEBI:57705"/>
    </ligand>
</feature>
<feature type="domain" description="Glycosyltransferase family 28 N-terminal" evidence="11">
    <location>
        <begin position="3"/>
        <end position="142"/>
    </location>
</feature>
<keyword evidence="5 10" id="KW-0133">Cell shape</keyword>
<gene>
    <name evidence="10 13" type="primary">murG</name>
    <name evidence="13" type="ORF">D7I46_05790</name>
</gene>
<keyword evidence="4 10" id="KW-0808">Transferase</keyword>
<keyword evidence="7 10" id="KW-0472">Membrane</keyword>
<dbReference type="UniPathway" id="UPA00219"/>
<feature type="domain" description="Glycosyl transferase family 28 C-terminal" evidence="12">
    <location>
        <begin position="189"/>
        <end position="355"/>
    </location>
</feature>
<evidence type="ECO:0000256" key="6">
    <source>
        <dbReference type="ARBA" id="ARBA00022984"/>
    </source>
</evidence>
<evidence type="ECO:0000313" key="13">
    <source>
        <dbReference type="EMBL" id="AYG00647.1"/>
    </source>
</evidence>
<keyword evidence="9 10" id="KW-0961">Cell wall biogenesis/degradation</keyword>
<evidence type="ECO:0000313" key="14">
    <source>
        <dbReference type="Proteomes" id="UP000269374"/>
    </source>
</evidence>
<dbReference type="InterPro" id="IPR004276">
    <property type="entry name" value="GlycoTrans_28_N"/>
</dbReference>
<protein>
    <recommendedName>
        <fullName evidence="10">UDP-N-acetylglucosamine--N-acetylmuramyl-(pentapeptide) pyrophosphoryl-undecaprenol N-acetylglucosamine transferase</fullName>
        <ecNumber evidence="10">2.4.1.227</ecNumber>
    </recommendedName>
    <alternativeName>
        <fullName evidence="10">Undecaprenyl-PP-MurNAc-pentapeptide-UDPGlcNAc GlcNAc transferase</fullName>
    </alternativeName>
</protein>
<dbReference type="EC" id="2.4.1.227" evidence="10"/>
<dbReference type="KEGG" id="lact:D7I46_05790"/>
<dbReference type="EMBL" id="CP032627">
    <property type="protein sequence ID" value="AYG00647.1"/>
    <property type="molecule type" value="Genomic_DNA"/>
</dbReference>
<dbReference type="HAMAP" id="MF_00033">
    <property type="entry name" value="MurG"/>
    <property type="match status" value="1"/>
</dbReference>
<dbReference type="GO" id="GO:0009252">
    <property type="term" value="P:peptidoglycan biosynthetic process"/>
    <property type="evidence" value="ECO:0007669"/>
    <property type="project" value="UniProtKB-UniRule"/>
</dbReference>
<dbReference type="Proteomes" id="UP000269374">
    <property type="component" value="Chromosome"/>
</dbReference>
<keyword evidence="6 10" id="KW-0573">Peptidoglycan synthesis</keyword>
<evidence type="ECO:0000256" key="4">
    <source>
        <dbReference type="ARBA" id="ARBA00022679"/>
    </source>
</evidence>
<keyword evidence="8 10" id="KW-0131">Cell cycle</keyword>
<dbReference type="GO" id="GO:0005975">
    <property type="term" value="P:carbohydrate metabolic process"/>
    <property type="evidence" value="ECO:0007669"/>
    <property type="project" value="InterPro"/>
</dbReference>
<dbReference type="NCBIfam" id="TIGR01133">
    <property type="entry name" value="murG"/>
    <property type="match status" value="1"/>
</dbReference>
<evidence type="ECO:0000256" key="7">
    <source>
        <dbReference type="ARBA" id="ARBA00023136"/>
    </source>
</evidence>
<evidence type="ECO:0000256" key="2">
    <source>
        <dbReference type="ARBA" id="ARBA00022618"/>
    </source>
</evidence>
<dbReference type="AlphaFoldDB" id="A0A387BI05"/>
<dbReference type="PANTHER" id="PTHR21015:SF22">
    <property type="entry name" value="GLYCOSYLTRANSFERASE"/>
    <property type="match status" value="1"/>
</dbReference>
<dbReference type="CDD" id="cd03785">
    <property type="entry name" value="GT28_MurG"/>
    <property type="match status" value="1"/>
</dbReference>
<dbReference type="GO" id="GO:0050511">
    <property type="term" value="F:undecaprenyldiphospho-muramoylpentapeptide beta-N-acetylglucosaminyltransferase activity"/>
    <property type="evidence" value="ECO:0007669"/>
    <property type="project" value="UniProtKB-UniRule"/>
</dbReference>
<dbReference type="InterPro" id="IPR007235">
    <property type="entry name" value="Glyco_trans_28_C"/>
</dbReference>
<dbReference type="InterPro" id="IPR006009">
    <property type="entry name" value="GlcNAc_MurG"/>
</dbReference>
<evidence type="ECO:0000259" key="12">
    <source>
        <dbReference type="Pfam" id="PF04101"/>
    </source>
</evidence>
<accession>A0A387BI05</accession>
<dbReference type="Gene3D" id="3.40.50.2000">
    <property type="entry name" value="Glycogen Phosphorylase B"/>
    <property type="match status" value="2"/>
</dbReference>